<dbReference type="InterPro" id="IPR019734">
    <property type="entry name" value="TPR_rpt"/>
</dbReference>
<evidence type="ECO:0000313" key="7">
    <source>
        <dbReference type="Proteomes" id="UP000324585"/>
    </source>
</evidence>
<protein>
    <submittedName>
        <fullName evidence="6">Protein high chlorophyll fluorescent</fullName>
    </submittedName>
</protein>
<dbReference type="Pfam" id="PF23231">
    <property type="entry name" value="HAT_Syf1_CNRKL1_C"/>
    <property type="match status" value="1"/>
</dbReference>
<sequence>MEARVRAAPCSWVRPARCRRARVAACRVGARATRGQHCRRGAAAALCHTASFPAAAAAEMLVAHPRWRRPRQLFAPSTTKRVAGRVSSSAHIVTDRRHAGTFVIRALKEDQNYPASAERDQERWTLSRAVVDEYPRVRNSMHSSGTESARAPNAGSVALQGASRETERVATKTPLFLEITTRDPADGVCEALFQEAHALEKRSRFRSAAAKYDQALRIDPSFGRCAVRRALLEVKVRDALAARPNSHENEARIQQSIERQRDVFRGALRADPRNSILWQCWADLEKSLRLHKRARTLFRVARRANPSLGSIYNSWSQMEYALGRAEFARAILLQGLRRCPENARLYYSMGVLEDRLGHTEHARKFFSRGATYECGFNTDTNNRASDADGAADQSSSRSKGDRKSVFCLQGRATLEYKAGNVAAARECLLRASQIDPQNTLVWLTWGQIEERQQQFVNARNVYRRGTEQLAGAASVSWSRSRSTSTLQVWQSWARMEHHLGNWAQAKRVFESALDVYPRDVQLVREYGKLMRIRSEVQASRNLFKRALQIDPCDPYSWQCFAVLEAEQLNFESARTLYVDGVKKCNPEHERLLAHLPAPAAGPAAASYPVFTEQESTAFLVPLELELPNDHRDDDDVFGEDHAATGKGGRMALRARPSGAKALAWGLPGAGGSRAVKSSAAAAKTRREAFAALLFSWGLLEVKCGETARARFLFKEGVNVFPDSYWMWSLFAEFEKLSKDGDLLVARNYCARAIRLNNMEPRIWECWGQIEEQLGREELARTCLERSNHLRMLQQFERTTIDSNAPLRRRRKSSRT</sequence>
<organism evidence="6 7">
    <name type="scientific">Porphyridium purpureum</name>
    <name type="common">Red alga</name>
    <name type="synonym">Porphyridium cruentum</name>
    <dbReference type="NCBI Taxonomy" id="35688"/>
    <lineage>
        <taxon>Eukaryota</taxon>
        <taxon>Rhodophyta</taxon>
        <taxon>Bangiophyceae</taxon>
        <taxon>Porphyridiales</taxon>
        <taxon>Porphyridiaceae</taxon>
        <taxon>Porphyridium</taxon>
    </lineage>
</organism>
<dbReference type="GO" id="GO:0005634">
    <property type="term" value="C:nucleus"/>
    <property type="evidence" value="ECO:0007669"/>
    <property type="project" value="UniProtKB-SubCell"/>
</dbReference>
<evidence type="ECO:0000256" key="3">
    <source>
        <dbReference type="ARBA" id="ARBA00023242"/>
    </source>
</evidence>
<evidence type="ECO:0000256" key="4">
    <source>
        <dbReference type="PROSITE-ProRule" id="PRU00339"/>
    </source>
</evidence>
<dbReference type="Gene3D" id="1.25.40.10">
    <property type="entry name" value="Tetratricopeptide repeat domain"/>
    <property type="match status" value="4"/>
</dbReference>
<dbReference type="PANTHER" id="PTHR44917:SF1">
    <property type="entry name" value="PROTEIN HIGH CHLOROPHYLL FLUORESCENT 107"/>
    <property type="match status" value="1"/>
</dbReference>
<dbReference type="PROSITE" id="PS50005">
    <property type="entry name" value="TPR"/>
    <property type="match status" value="1"/>
</dbReference>
<dbReference type="EMBL" id="VRMN01000001">
    <property type="protein sequence ID" value="KAA8499826.1"/>
    <property type="molecule type" value="Genomic_DNA"/>
</dbReference>
<keyword evidence="4" id="KW-0802">TPR repeat</keyword>
<keyword evidence="7" id="KW-1185">Reference proteome</keyword>
<dbReference type="InterPro" id="IPR003107">
    <property type="entry name" value="HAT"/>
</dbReference>
<evidence type="ECO:0000256" key="2">
    <source>
        <dbReference type="ARBA" id="ARBA00022737"/>
    </source>
</evidence>
<dbReference type="InterPro" id="IPR055430">
    <property type="entry name" value="HAT_Syf1_CNRKL1_C"/>
</dbReference>
<dbReference type="InterPro" id="IPR011990">
    <property type="entry name" value="TPR-like_helical_dom_sf"/>
</dbReference>
<dbReference type="GO" id="GO:0003729">
    <property type="term" value="F:mRNA binding"/>
    <property type="evidence" value="ECO:0007669"/>
    <property type="project" value="InterPro"/>
</dbReference>
<dbReference type="OrthoDB" id="2624at2759"/>
<reference evidence="7" key="1">
    <citation type="journal article" date="2019" name="Nat. Commun.">
        <title>Expansion of phycobilisome linker gene families in mesophilic red algae.</title>
        <authorList>
            <person name="Lee J."/>
            <person name="Kim D."/>
            <person name="Bhattacharya D."/>
            <person name="Yoon H.S."/>
        </authorList>
    </citation>
    <scope>NUCLEOTIDE SEQUENCE [LARGE SCALE GENOMIC DNA]</scope>
    <source>
        <strain evidence="7">CCMP 1328</strain>
    </source>
</reference>
<dbReference type="GO" id="GO:0006397">
    <property type="term" value="P:mRNA processing"/>
    <property type="evidence" value="ECO:0007669"/>
    <property type="project" value="InterPro"/>
</dbReference>
<dbReference type="InterPro" id="IPR044624">
    <property type="entry name" value="Mbb1-like"/>
</dbReference>
<evidence type="ECO:0000313" key="6">
    <source>
        <dbReference type="EMBL" id="KAA8499826.1"/>
    </source>
</evidence>
<dbReference type="AlphaFoldDB" id="A0A5J4Z7V4"/>
<dbReference type="PANTHER" id="PTHR44917">
    <property type="entry name" value="PROTEIN HIGH CHLOROPHYLL FLUORESCENT 107"/>
    <property type="match status" value="1"/>
</dbReference>
<proteinExistence type="predicted"/>
<keyword evidence="3" id="KW-0539">Nucleus</keyword>
<dbReference type="SMART" id="SM00028">
    <property type="entry name" value="TPR"/>
    <property type="match status" value="6"/>
</dbReference>
<name>A0A5J4Z7V4_PORPP</name>
<dbReference type="SUPFAM" id="SSF48452">
    <property type="entry name" value="TPR-like"/>
    <property type="match status" value="3"/>
</dbReference>
<keyword evidence="2" id="KW-0677">Repeat</keyword>
<gene>
    <name evidence="6" type="ORF">FVE85_7411</name>
</gene>
<comment type="subcellular location">
    <subcellularLocation>
        <location evidence="1">Nucleus</location>
    </subcellularLocation>
</comment>
<feature type="domain" description="Pre-mRNA-splicing factor Syf1/CRNKL1-like C-terminal HAT-repeats" evidence="5">
    <location>
        <begin position="417"/>
        <end position="590"/>
    </location>
</feature>
<dbReference type="SMART" id="SM00386">
    <property type="entry name" value="HAT"/>
    <property type="match status" value="9"/>
</dbReference>
<comment type="caution">
    <text evidence="6">The sequence shown here is derived from an EMBL/GenBank/DDBJ whole genome shotgun (WGS) entry which is preliminary data.</text>
</comment>
<feature type="repeat" description="TPR" evidence="4">
    <location>
        <begin position="189"/>
        <end position="222"/>
    </location>
</feature>
<evidence type="ECO:0000256" key="1">
    <source>
        <dbReference type="ARBA" id="ARBA00004123"/>
    </source>
</evidence>
<accession>A0A5J4Z7V4</accession>
<dbReference type="Proteomes" id="UP000324585">
    <property type="component" value="Unassembled WGS sequence"/>
</dbReference>
<evidence type="ECO:0000259" key="5">
    <source>
        <dbReference type="Pfam" id="PF23231"/>
    </source>
</evidence>